<accession>A0A9D4EZT0</accession>
<reference evidence="1" key="1">
    <citation type="journal article" date="2019" name="bioRxiv">
        <title>The Genome of the Zebra Mussel, Dreissena polymorpha: A Resource for Invasive Species Research.</title>
        <authorList>
            <person name="McCartney M.A."/>
            <person name="Auch B."/>
            <person name="Kono T."/>
            <person name="Mallez S."/>
            <person name="Zhang Y."/>
            <person name="Obille A."/>
            <person name="Becker A."/>
            <person name="Abrahante J.E."/>
            <person name="Garbe J."/>
            <person name="Badalamenti J.P."/>
            <person name="Herman A."/>
            <person name="Mangelson H."/>
            <person name="Liachko I."/>
            <person name="Sullivan S."/>
            <person name="Sone E.D."/>
            <person name="Koren S."/>
            <person name="Silverstein K.A.T."/>
            <person name="Beckman K.B."/>
            <person name="Gohl D.M."/>
        </authorList>
    </citation>
    <scope>NUCLEOTIDE SEQUENCE</scope>
    <source>
        <strain evidence="1">Duluth1</strain>
        <tissue evidence="1">Whole animal</tissue>
    </source>
</reference>
<gene>
    <name evidence="1" type="ORF">DPMN_166587</name>
</gene>
<evidence type="ECO:0000313" key="2">
    <source>
        <dbReference type="Proteomes" id="UP000828390"/>
    </source>
</evidence>
<comment type="caution">
    <text evidence="1">The sequence shown here is derived from an EMBL/GenBank/DDBJ whole genome shotgun (WGS) entry which is preliminary data.</text>
</comment>
<proteinExistence type="predicted"/>
<dbReference type="Proteomes" id="UP000828390">
    <property type="component" value="Unassembled WGS sequence"/>
</dbReference>
<name>A0A9D4EZT0_DREPO</name>
<evidence type="ECO:0000313" key="1">
    <source>
        <dbReference type="EMBL" id="KAH3788443.1"/>
    </source>
</evidence>
<dbReference type="AlphaFoldDB" id="A0A9D4EZT0"/>
<organism evidence="1 2">
    <name type="scientific">Dreissena polymorpha</name>
    <name type="common">Zebra mussel</name>
    <name type="synonym">Mytilus polymorpha</name>
    <dbReference type="NCBI Taxonomy" id="45954"/>
    <lineage>
        <taxon>Eukaryota</taxon>
        <taxon>Metazoa</taxon>
        <taxon>Spiralia</taxon>
        <taxon>Lophotrochozoa</taxon>
        <taxon>Mollusca</taxon>
        <taxon>Bivalvia</taxon>
        <taxon>Autobranchia</taxon>
        <taxon>Heteroconchia</taxon>
        <taxon>Euheterodonta</taxon>
        <taxon>Imparidentia</taxon>
        <taxon>Neoheterodontei</taxon>
        <taxon>Myida</taxon>
        <taxon>Dreissenoidea</taxon>
        <taxon>Dreissenidae</taxon>
        <taxon>Dreissena</taxon>
    </lineage>
</organism>
<keyword evidence="2" id="KW-1185">Reference proteome</keyword>
<sequence>MNKNKTYVVVIIVVKSDGLSLRRGLFVFVVQRCPQYSVCHHVVEKDTLEESGVVLYRL</sequence>
<dbReference type="EMBL" id="JAIWYP010000008">
    <property type="protein sequence ID" value="KAH3788443.1"/>
    <property type="molecule type" value="Genomic_DNA"/>
</dbReference>
<reference evidence="1" key="2">
    <citation type="submission" date="2020-11" db="EMBL/GenBank/DDBJ databases">
        <authorList>
            <person name="McCartney M.A."/>
            <person name="Auch B."/>
            <person name="Kono T."/>
            <person name="Mallez S."/>
            <person name="Becker A."/>
            <person name="Gohl D.M."/>
            <person name="Silverstein K.A.T."/>
            <person name="Koren S."/>
            <person name="Bechman K.B."/>
            <person name="Herman A."/>
            <person name="Abrahante J.E."/>
            <person name="Garbe J."/>
        </authorList>
    </citation>
    <scope>NUCLEOTIDE SEQUENCE</scope>
    <source>
        <strain evidence="1">Duluth1</strain>
        <tissue evidence="1">Whole animal</tissue>
    </source>
</reference>
<protein>
    <submittedName>
        <fullName evidence="1">Uncharacterized protein</fullName>
    </submittedName>
</protein>